<evidence type="ECO:0000256" key="1">
    <source>
        <dbReference type="SAM" id="MobiDB-lite"/>
    </source>
</evidence>
<name>A0A7R9ZPU4_9STRA</name>
<evidence type="ECO:0000256" key="2">
    <source>
        <dbReference type="SAM" id="Phobius"/>
    </source>
</evidence>
<feature type="transmembrane region" description="Helical" evidence="2">
    <location>
        <begin position="117"/>
        <end position="135"/>
    </location>
</feature>
<sequence>MTTRSLKRQDGYRRISWSPRKTRPKRAPSNEEAMARRRAQQRVWHLAFTQQRKGGKMLRREEVPTLTIVAPMVHRNRNVSPYSVFSLLPCAVSLFALPSSVWLVLHRFVSTRYNSALLLPAWIQHSVFLMLAIYARPTRSSCVVMSRSDLGALPMQCQSHYRVPIAQRIDSSHVMN</sequence>
<reference evidence="3" key="1">
    <citation type="submission" date="2021-01" db="EMBL/GenBank/DDBJ databases">
        <authorList>
            <person name="Corre E."/>
            <person name="Pelletier E."/>
            <person name="Niang G."/>
            <person name="Scheremetjew M."/>
            <person name="Finn R."/>
            <person name="Kale V."/>
            <person name="Holt S."/>
            <person name="Cochrane G."/>
            <person name="Meng A."/>
            <person name="Brown T."/>
            <person name="Cohen L."/>
        </authorList>
    </citation>
    <scope>NUCLEOTIDE SEQUENCE</scope>
    <source>
        <strain evidence="3">CCMP3328</strain>
    </source>
</reference>
<feature type="transmembrane region" description="Helical" evidence="2">
    <location>
        <begin position="82"/>
        <end position="105"/>
    </location>
</feature>
<accession>A0A7R9ZPU4</accession>
<keyword evidence="2" id="KW-0472">Membrane</keyword>
<gene>
    <name evidence="3" type="ORF">CAUS1442_LOCUS12037</name>
</gene>
<organism evidence="3">
    <name type="scientific">Craspedostauros australis</name>
    <dbReference type="NCBI Taxonomy" id="1486917"/>
    <lineage>
        <taxon>Eukaryota</taxon>
        <taxon>Sar</taxon>
        <taxon>Stramenopiles</taxon>
        <taxon>Ochrophyta</taxon>
        <taxon>Bacillariophyta</taxon>
        <taxon>Bacillariophyceae</taxon>
        <taxon>Bacillariophycidae</taxon>
        <taxon>Naviculales</taxon>
        <taxon>Naviculaceae</taxon>
        <taxon>Craspedostauros</taxon>
    </lineage>
</organism>
<keyword evidence="2" id="KW-1133">Transmembrane helix</keyword>
<feature type="region of interest" description="Disordered" evidence="1">
    <location>
        <begin position="1"/>
        <end position="34"/>
    </location>
</feature>
<protein>
    <submittedName>
        <fullName evidence="3">Uncharacterized protein</fullName>
    </submittedName>
</protein>
<evidence type="ECO:0000313" key="3">
    <source>
        <dbReference type="EMBL" id="CAD8339904.1"/>
    </source>
</evidence>
<dbReference type="EMBL" id="HBEF01019527">
    <property type="protein sequence ID" value="CAD8339904.1"/>
    <property type="molecule type" value="Transcribed_RNA"/>
</dbReference>
<keyword evidence="2" id="KW-0812">Transmembrane</keyword>
<dbReference type="AlphaFoldDB" id="A0A7R9ZPU4"/>
<proteinExistence type="predicted"/>